<gene>
    <name evidence="2" type="ORF">CONLIGDRAFT_617637</name>
</gene>
<evidence type="ECO:0000256" key="1">
    <source>
        <dbReference type="SAM" id="Coils"/>
    </source>
</evidence>
<dbReference type="EMBL" id="KV875098">
    <property type="protein sequence ID" value="OIW28705.1"/>
    <property type="molecule type" value="Genomic_DNA"/>
</dbReference>
<reference evidence="2 3" key="1">
    <citation type="submission" date="2016-10" db="EMBL/GenBank/DDBJ databases">
        <title>Draft genome sequence of Coniochaeta ligniaria NRRL30616, a lignocellulolytic fungus for bioabatement of inhibitors in plant biomass hydrolysates.</title>
        <authorList>
            <consortium name="DOE Joint Genome Institute"/>
            <person name="Jimenez D.J."/>
            <person name="Hector R.E."/>
            <person name="Riley R."/>
            <person name="Sun H."/>
            <person name="Grigoriev I.V."/>
            <person name="Van Elsas J.D."/>
            <person name="Nichols N.N."/>
        </authorList>
    </citation>
    <scope>NUCLEOTIDE SEQUENCE [LARGE SCALE GENOMIC DNA]</scope>
    <source>
        <strain evidence="2 3">NRRL 30616</strain>
    </source>
</reference>
<evidence type="ECO:0000313" key="2">
    <source>
        <dbReference type="EMBL" id="OIW28705.1"/>
    </source>
</evidence>
<keyword evidence="1" id="KW-0175">Coiled coil</keyword>
<dbReference type="Proteomes" id="UP000182658">
    <property type="component" value="Unassembled WGS sequence"/>
</dbReference>
<dbReference type="SUPFAM" id="SSF52540">
    <property type="entry name" value="P-loop containing nucleoside triphosphate hydrolases"/>
    <property type="match status" value="1"/>
</dbReference>
<feature type="coiled-coil region" evidence="1">
    <location>
        <begin position="309"/>
        <end position="336"/>
    </location>
</feature>
<sequence length="526" mass="59599">MVTQSVPVSGPSAPPKPINILILGETQNGKSTLIKQLGVYGKKRDNNINIGHGNLSCTTEVGIYPLATKLRTYHLVDRSGRRIRDRKFSDLVDYTDDDAAAAADEPDHDGRVFRFDLIDTPGLDDSDGNDMEIMANIIGRISEVGYLNALLYVRSLDKPFNESFNRFYDYLRRCMPMLFSGLIIAHTRYTVDREDEALAAGRNFKKDRRAAFRKATKCSDDLTHNFMDNDPDPEMPFQVVQSFNSCHALLDLAKSQRPIDVANNVYLLKAPNMIYMDNHVMLALSRLSTGLKERLAKELAAASKSKGQTLRVKRELARLKARLDEFEAELAKLDTNDEIVLGRKTVAEDYTLGTFFMDAKLWLDKRDVSYDSDCIISRVTKTTGSGCRWLDEDTRGTTWRATLKSSILRSINGSATFYTSNRLKHQSEITQLRGRIRDTKEYITNQSDVLGDLDDLGDTDTLAETLQNDVDRCAKTMERVDRDTFDACLWPTLRRFYMSRSQPSTTEIVDFIDVYDPETAKLMVFG</sequence>
<dbReference type="AlphaFoldDB" id="A0A1J7J5Y9"/>
<keyword evidence="3" id="KW-1185">Reference proteome</keyword>
<organism evidence="2 3">
    <name type="scientific">Coniochaeta ligniaria NRRL 30616</name>
    <dbReference type="NCBI Taxonomy" id="1408157"/>
    <lineage>
        <taxon>Eukaryota</taxon>
        <taxon>Fungi</taxon>
        <taxon>Dikarya</taxon>
        <taxon>Ascomycota</taxon>
        <taxon>Pezizomycotina</taxon>
        <taxon>Sordariomycetes</taxon>
        <taxon>Sordariomycetidae</taxon>
        <taxon>Coniochaetales</taxon>
        <taxon>Coniochaetaceae</taxon>
        <taxon>Coniochaeta</taxon>
    </lineage>
</organism>
<proteinExistence type="predicted"/>
<protein>
    <recommendedName>
        <fullName evidence="4">G domain-containing protein</fullName>
    </recommendedName>
</protein>
<name>A0A1J7J5Y9_9PEZI</name>
<dbReference type="InterPro" id="IPR027417">
    <property type="entry name" value="P-loop_NTPase"/>
</dbReference>
<dbReference type="OrthoDB" id="8954335at2759"/>
<evidence type="ECO:0008006" key="4">
    <source>
        <dbReference type="Google" id="ProtNLM"/>
    </source>
</evidence>
<accession>A0A1J7J5Y9</accession>
<dbReference type="InParanoid" id="A0A1J7J5Y9"/>
<dbReference type="Gene3D" id="3.40.50.300">
    <property type="entry name" value="P-loop containing nucleotide triphosphate hydrolases"/>
    <property type="match status" value="1"/>
</dbReference>
<evidence type="ECO:0000313" key="3">
    <source>
        <dbReference type="Proteomes" id="UP000182658"/>
    </source>
</evidence>